<evidence type="ECO:0000256" key="5">
    <source>
        <dbReference type="ARBA" id="ARBA00022989"/>
    </source>
</evidence>
<dbReference type="PROSITE" id="PS50227">
    <property type="entry name" value="G_PROTEIN_RECEP_F2_3"/>
    <property type="match status" value="1"/>
</dbReference>
<feature type="transmembrane region" description="Helical" evidence="7">
    <location>
        <begin position="140"/>
        <end position="163"/>
    </location>
</feature>
<comment type="similarity">
    <text evidence="2">Belongs to the G-protein coupled receptor 2 family.</text>
</comment>
<dbReference type="GO" id="GO:0007188">
    <property type="term" value="P:adenylate cyclase-modulating G protein-coupled receptor signaling pathway"/>
    <property type="evidence" value="ECO:0007669"/>
    <property type="project" value="TreeGrafter"/>
</dbReference>
<feature type="signal peptide" evidence="8">
    <location>
        <begin position="1"/>
        <end position="20"/>
    </location>
</feature>
<feature type="chain" id="PRO_5043484811" evidence="8">
    <location>
        <begin position="21"/>
        <end position="420"/>
    </location>
</feature>
<keyword evidence="6 7" id="KW-0472">Membrane</keyword>
<keyword evidence="3" id="KW-1003">Cell membrane</keyword>
<evidence type="ECO:0000259" key="10">
    <source>
        <dbReference type="PROSITE" id="PS50261"/>
    </source>
</evidence>
<keyword evidence="8" id="KW-0732">Signal</keyword>
<feature type="transmembrane region" description="Helical" evidence="7">
    <location>
        <begin position="291"/>
        <end position="315"/>
    </location>
</feature>
<dbReference type="InterPro" id="IPR017983">
    <property type="entry name" value="GPCR_2_secretin-like_CS"/>
</dbReference>
<dbReference type="EMBL" id="JAGKHQ010000010">
    <property type="protein sequence ID" value="KAG7507620.1"/>
    <property type="molecule type" value="Genomic_DNA"/>
</dbReference>
<evidence type="ECO:0000256" key="2">
    <source>
        <dbReference type="ARBA" id="ARBA00005314"/>
    </source>
</evidence>
<dbReference type="Pfam" id="PF00002">
    <property type="entry name" value="7tm_2"/>
    <property type="match status" value="1"/>
</dbReference>
<evidence type="ECO:0000313" key="12">
    <source>
        <dbReference type="Proteomes" id="UP000693946"/>
    </source>
</evidence>
<feature type="domain" description="G-protein coupled receptors family 2 profile 1" evidence="9">
    <location>
        <begin position="36"/>
        <end position="121"/>
    </location>
</feature>
<dbReference type="GO" id="GO:0005886">
    <property type="term" value="C:plasma membrane"/>
    <property type="evidence" value="ECO:0007669"/>
    <property type="project" value="UniProtKB-SubCell"/>
</dbReference>
<evidence type="ECO:0000313" key="11">
    <source>
        <dbReference type="EMBL" id="KAG7507620.1"/>
    </source>
</evidence>
<dbReference type="SUPFAM" id="SSF81321">
    <property type="entry name" value="Family A G protein-coupled receptor-like"/>
    <property type="match status" value="1"/>
</dbReference>
<dbReference type="InterPro" id="IPR017981">
    <property type="entry name" value="GPCR_2-like_7TM"/>
</dbReference>
<evidence type="ECO:0000256" key="1">
    <source>
        <dbReference type="ARBA" id="ARBA00004651"/>
    </source>
</evidence>
<keyword evidence="4 7" id="KW-0812">Transmembrane</keyword>
<keyword evidence="11" id="KW-0675">Receptor</keyword>
<feature type="transmembrane region" description="Helical" evidence="7">
    <location>
        <begin position="335"/>
        <end position="355"/>
    </location>
</feature>
<dbReference type="PROSITE" id="PS50261">
    <property type="entry name" value="G_PROTEIN_RECEP_F2_4"/>
    <property type="match status" value="1"/>
</dbReference>
<feature type="transmembrane region" description="Helical" evidence="7">
    <location>
        <begin position="217"/>
        <end position="244"/>
    </location>
</feature>
<dbReference type="FunFam" id="1.20.1070.10:FF:000490">
    <property type="entry name" value="Growth hormone releasing hormone receptor 2"/>
    <property type="match status" value="1"/>
</dbReference>
<reference evidence="11 12" key="1">
    <citation type="journal article" date="2021" name="Sci. Rep.">
        <title>Chromosome anchoring in Senegalese sole (Solea senegalensis) reveals sex-associated markers and genome rearrangements in flatfish.</title>
        <authorList>
            <person name="Guerrero-Cozar I."/>
            <person name="Gomez-Garrido J."/>
            <person name="Berbel C."/>
            <person name="Martinez-Blanch J.F."/>
            <person name="Alioto T."/>
            <person name="Claros M.G."/>
            <person name="Gagnaire P.A."/>
            <person name="Manchado M."/>
        </authorList>
    </citation>
    <scope>NUCLEOTIDE SEQUENCE [LARGE SCALE GENOMIC DNA]</scope>
    <source>
        <strain evidence="11">Sse05_10M</strain>
    </source>
</reference>
<feature type="transmembrane region" description="Helical" evidence="7">
    <location>
        <begin position="367"/>
        <end position="387"/>
    </location>
</feature>
<feature type="transmembrane region" description="Helical" evidence="7">
    <location>
        <begin position="251"/>
        <end position="271"/>
    </location>
</feature>
<dbReference type="PANTHER" id="PTHR45620:SF16">
    <property type="entry name" value="GROWTH HORMONE RELEASING HORMONE RECEPTOR 2 PRECURSOR"/>
    <property type="match status" value="1"/>
</dbReference>
<feature type="transmembrane region" description="Helical" evidence="7">
    <location>
        <begin position="175"/>
        <end position="197"/>
    </location>
</feature>
<evidence type="ECO:0000256" key="7">
    <source>
        <dbReference type="SAM" id="Phobius"/>
    </source>
</evidence>
<dbReference type="GO" id="GO:0007166">
    <property type="term" value="P:cell surface receptor signaling pathway"/>
    <property type="evidence" value="ECO:0007669"/>
    <property type="project" value="InterPro"/>
</dbReference>
<dbReference type="InterPro" id="IPR050332">
    <property type="entry name" value="GPCR_2"/>
</dbReference>
<keyword evidence="5 7" id="KW-1133">Transmembrane helix</keyword>
<evidence type="ECO:0000256" key="3">
    <source>
        <dbReference type="ARBA" id="ARBA00022475"/>
    </source>
</evidence>
<evidence type="ECO:0000256" key="6">
    <source>
        <dbReference type="ARBA" id="ARBA00023136"/>
    </source>
</evidence>
<feature type="domain" description="G-protein coupled receptors family 2 profile 2" evidence="10">
    <location>
        <begin position="138"/>
        <end position="388"/>
    </location>
</feature>
<dbReference type="Proteomes" id="UP000693946">
    <property type="component" value="Linkage Group LG18"/>
</dbReference>
<proteinExistence type="inferred from homology"/>
<dbReference type="InterPro" id="IPR001879">
    <property type="entry name" value="GPCR_2_extracellular_dom"/>
</dbReference>
<evidence type="ECO:0000256" key="4">
    <source>
        <dbReference type="ARBA" id="ARBA00022692"/>
    </source>
</evidence>
<organism evidence="11 12">
    <name type="scientific">Solea senegalensis</name>
    <name type="common">Senegalese sole</name>
    <dbReference type="NCBI Taxonomy" id="28829"/>
    <lineage>
        <taxon>Eukaryota</taxon>
        <taxon>Metazoa</taxon>
        <taxon>Chordata</taxon>
        <taxon>Craniata</taxon>
        <taxon>Vertebrata</taxon>
        <taxon>Euteleostomi</taxon>
        <taxon>Actinopterygii</taxon>
        <taxon>Neopterygii</taxon>
        <taxon>Teleostei</taxon>
        <taxon>Neoteleostei</taxon>
        <taxon>Acanthomorphata</taxon>
        <taxon>Carangaria</taxon>
        <taxon>Pleuronectiformes</taxon>
        <taxon>Pleuronectoidei</taxon>
        <taxon>Soleidae</taxon>
        <taxon>Solea</taxon>
    </lineage>
</organism>
<evidence type="ECO:0000256" key="8">
    <source>
        <dbReference type="SAM" id="SignalP"/>
    </source>
</evidence>
<gene>
    <name evidence="11" type="ORF">JOB18_039760</name>
</gene>
<protein>
    <submittedName>
        <fullName evidence="11">Vasoactive intestinal polypeptide receptor 1-like</fullName>
    </submittedName>
</protein>
<dbReference type="InterPro" id="IPR000832">
    <property type="entry name" value="GPCR_2_secretin-like"/>
</dbReference>
<comment type="subcellular location">
    <subcellularLocation>
        <location evidence="1">Cell membrane</location>
        <topology evidence="1">Multi-pass membrane protein</topology>
    </subcellularLocation>
</comment>
<evidence type="ECO:0000259" key="9">
    <source>
        <dbReference type="PROSITE" id="PS50227"/>
    </source>
</evidence>
<accession>A0AAV6RS80</accession>
<dbReference type="GO" id="GO:0017046">
    <property type="term" value="F:peptide hormone binding"/>
    <property type="evidence" value="ECO:0007669"/>
    <property type="project" value="TreeGrafter"/>
</dbReference>
<comment type="caution">
    <text evidence="11">The sequence shown here is derived from an EMBL/GenBank/DDBJ whole genome shotgun (WGS) entry which is preliminary data.</text>
</comment>
<dbReference type="GO" id="GO:0008528">
    <property type="term" value="F:G protein-coupled peptide receptor activity"/>
    <property type="evidence" value="ECO:0007669"/>
    <property type="project" value="TreeGrafter"/>
</dbReference>
<dbReference type="Pfam" id="PF02793">
    <property type="entry name" value="HRM"/>
    <property type="match status" value="1"/>
</dbReference>
<dbReference type="AlphaFoldDB" id="A0AAV6RS80"/>
<dbReference type="PANTHER" id="PTHR45620">
    <property type="entry name" value="PDF RECEPTOR-LIKE PROTEIN-RELATED"/>
    <property type="match status" value="1"/>
</dbReference>
<sequence>MDFTAALFILILTRYMVCSTHPECSIVRHLLKKENECKVKMRTEAVASLSPSSRNQTAGCLMEWDGVSCWPPASAGEMVSVHCPLPLMKSQNPPVLITRKCTVRGWSKPSLSYYKACYHDVAEGDEDISKEKNYFDTVKLLYSVGYGVSLAALAVAVLIFCCLRKLLCTRNCIHVNLFVSFMLRSLAVFIKDAVLFADKSMNHCTVSTLQCKAAVTFFHFCVLSNFSWLLVEGLYLQSLLLFTFTQTTTLFWIYASVGWGVPTVTTLTWTFLKKQLDDEGCWDNLDSSFWWIIKIPILLSIFINFLIFLNISRIIIQKTKATHVNQSETQLLRRLLHSTLLLIPLFGVHYVVFALFPEHVGVEPRLYLELVFGSFQGFIVSVMYCFLNGEVQHEIQRLMKSCRPETNTNVINLPTQEDVP</sequence>
<dbReference type="SMART" id="SM00008">
    <property type="entry name" value="HormR"/>
    <property type="match status" value="1"/>
</dbReference>
<keyword evidence="12" id="KW-1185">Reference proteome</keyword>
<name>A0AAV6RS80_SOLSE</name>
<dbReference type="PROSITE" id="PS00649">
    <property type="entry name" value="G_PROTEIN_RECEP_F2_1"/>
    <property type="match status" value="1"/>
</dbReference>